<dbReference type="Pfam" id="PF12762">
    <property type="entry name" value="DDE_Tnp_IS1595"/>
    <property type="match status" value="1"/>
</dbReference>
<keyword evidence="3" id="KW-1185">Reference proteome</keyword>
<dbReference type="CDD" id="cd20335">
    <property type="entry name" value="BRcat_RBR"/>
    <property type="match status" value="1"/>
</dbReference>
<dbReference type="NCBIfam" id="NF033547">
    <property type="entry name" value="transpos_IS1595"/>
    <property type="match status" value="1"/>
</dbReference>
<reference evidence="2 3" key="1">
    <citation type="submission" date="2020-05" db="EMBL/GenBank/DDBJ databases">
        <title>Azospirillum oleiclasticum sp. nov, a nitrogen-fixing and heavy crude oil-emulsifying bacterium isolated from the crude oil of Yumen Oilfield.</title>
        <authorList>
            <person name="Wu D."/>
            <person name="Cai M."/>
            <person name="Zhang X."/>
        </authorList>
    </citation>
    <scope>NUCLEOTIDE SEQUENCE [LARGE SCALE GENOMIC DNA]</scope>
    <source>
        <strain evidence="2 3">ROY-1-1-2</strain>
    </source>
</reference>
<comment type="caution">
    <text evidence="2">The sequence shown here is derived from an EMBL/GenBank/DDBJ whole genome shotgun (WGS) entry which is preliminary data.</text>
</comment>
<dbReference type="EMBL" id="JABFDB010000060">
    <property type="protein sequence ID" value="NYZ25161.1"/>
    <property type="molecule type" value="Genomic_DNA"/>
</dbReference>
<dbReference type="InterPro" id="IPR024442">
    <property type="entry name" value="Transposase_Zn_ribbon"/>
</dbReference>
<dbReference type="Pfam" id="PF12760">
    <property type="entry name" value="Zn_ribbon_IS1595"/>
    <property type="match status" value="1"/>
</dbReference>
<dbReference type="InterPro" id="IPR024445">
    <property type="entry name" value="Tnp_ISXO2-like"/>
</dbReference>
<proteinExistence type="predicted"/>
<organism evidence="2 3">
    <name type="scientific">Azospirillum oleiclasticum</name>
    <dbReference type="NCBI Taxonomy" id="2735135"/>
    <lineage>
        <taxon>Bacteria</taxon>
        <taxon>Pseudomonadati</taxon>
        <taxon>Pseudomonadota</taxon>
        <taxon>Alphaproteobacteria</taxon>
        <taxon>Rhodospirillales</taxon>
        <taxon>Azospirillaceae</taxon>
        <taxon>Azospirillum</taxon>
    </lineage>
</organism>
<accession>A0ABX2TMU2</accession>
<evidence type="ECO:0000313" key="2">
    <source>
        <dbReference type="EMBL" id="NYZ25161.1"/>
    </source>
</evidence>
<dbReference type="SMART" id="SM01126">
    <property type="entry name" value="DDE_Tnp_IS1595"/>
    <property type="match status" value="1"/>
</dbReference>
<dbReference type="RefSeq" id="WP_180286932.1">
    <property type="nucleotide sequence ID" value="NZ_JABFDB010000060.1"/>
</dbReference>
<evidence type="ECO:0000259" key="1">
    <source>
        <dbReference type="SMART" id="SM01126"/>
    </source>
</evidence>
<sequence>MSRRPKGQHFLLTAAARTLSLATVLRLSDTEAEAVFAAIRWPETNGRPVCPACDCDAVYDCRRPNGAPRWRCKRCRKDFSLTSGTLFAFHKLALRTYLAAVVIFVNEVKGKGALALSRDLGVQYKTAFVLAHKIREGMAAESRGLVIGGVGRAAEIDGAYFGGHVRPENRKEDRKDRRLAINQTGKRQCVVTIRERDGRTVTGVFPSEDAAGTFIRSRIAKGTAVHADESGAWNGLHARYAMHRINHQDAYSQDGACTNGAESFFSRIRRGEIGHHHHLSGLYLHRYAQEAAFRENHRRTSNGEQFRAVVGLVTRTGPSVDFCGYWQRAHAA</sequence>
<evidence type="ECO:0000313" key="3">
    <source>
        <dbReference type="Proteomes" id="UP000584642"/>
    </source>
</evidence>
<gene>
    <name evidence="2" type="ORF">HND93_36140</name>
</gene>
<dbReference type="Proteomes" id="UP000584642">
    <property type="component" value="Unassembled WGS sequence"/>
</dbReference>
<name>A0ABX2TMU2_9PROT</name>
<protein>
    <submittedName>
        <fullName evidence="2">IS1595 family transposase</fullName>
    </submittedName>
</protein>
<feature type="domain" description="ISXO2-like transposase" evidence="1">
    <location>
        <begin position="146"/>
        <end position="296"/>
    </location>
</feature>